<dbReference type="SUPFAM" id="SSF53098">
    <property type="entry name" value="Ribonuclease H-like"/>
    <property type="match status" value="1"/>
</dbReference>
<dbReference type="OMA" id="NDRRQMN"/>
<evidence type="ECO:0000313" key="5">
    <source>
        <dbReference type="EMBL" id="ODN04208.1"/>
    </source>
</evidence>
<proteinExistence type="inferred from homology"/>
<feature type="region of interest" description="Disordered" evidence="2">
    <location>
        <begin position="27"/>
        <end position="69"/>
    </location>
</feature>
<evidence type="ECO:0000256" key="2">
    <source>
        <dbReference type="SAM" id="MobiDB-lite"/>
    </source>
</evidence>
<feature type="domain" description="Piwi" evidence="4">
    <location>
        <begin position="649"/>
        <end position="937"/>
    </location>
</feature>
<dbReference type="InterPro" id="IPR003165">
    <property type="entry name" value="Piwi"/>
</dbReference>
<evidence type="ECO:0000256" key="1">
    <source>
        <dbReference type="RuleBase" id="RU361178"/>
    </source>
</evidence>
<accession>A0A1D2NFZ4</accession>
<dbReference type="Pfam" id="PF02170">
    <property type="entry name" value="PAZ"/>
    <property type="match status" value="1"/>
</dbReference>
<reference evidence="5 6" key="1">
    <citation type="journal article" date="2016" name="Genome Biol. Evol.">
        <title>Gene Family Evolution Reflects Adaptation to Soil Environmental Stressors in the Genome of the Collembolan Orchesella cincta.</title>
        <authorList>
            <person name="Faddeeva-Vakhrusheva A."/>
            <person name="Derks M.F."/>
            <person name="Anvar S.Y."/>
            <person name="Agamennone V."/>
            <person name="Suring W."/>
            <person name="Smit S."/>
            <person name="van Straalen N.M."/>
            <person name="Roelofs D."/>
        </authorList>
    </citation>
    <scope>NUCLEOTIDE SEQUENCE [LARGE SCALE GENOMIC DNA]</scope>
    <source>
        <tissue evidence="5">Mixed pool</tissue>
    </source>
</reference>
<dbReference type="GO" id="GO:0003723">
    <property type="term" value="F:RNA binding"/>
    <property type="evidence" value="ECO:0007669"/>
    <property type="project" value="InterPro"/>
</dbReference>
<dbReference type="SUPFAM" id="SSF101690">
    <property type="entry name" value="PAZ domain"/>
    <property type="match status" value="1"/>
</dbReference>
<dbReference type="Pfam" id="PF23278">
    <property type="entry name" value="Piwi_N"/>
    <property type="match status" value="1"/>
</dbReference>
<evidence type="ECO:0000259" key="3">
    <source>
        <dbReference type="PROSITE" id="PS50821"/>
    </source>
</evidence>
<protein>
    <submittedName>
        <fullName evidence="5">Piwi-like protein 1</fullName>
    </submittedName>
</protein>
<comment type="similarity">
    <text evidence="1">Belongs to the argonaute family.</text>
</comment>
<dbReference type="Pfam" id="PF02171">
    <property type="entry name" value="Piwi"/>
    <property type="match status" value="1"/>
</dbReference>
<dbReference type="SMART" id="SM00949">
    <property type="entry name" value="PAZ"/>
    <property type="match status" value="1"/>
</dbReference>
<dbReference type="InterPro" id="IPR003100">
    <property type="entry name" value="PAZ_dom"/>
</dbReference>
<dbReference type="Gene3D" id="3.30.420.10">
    <property type="entry name" value="Ribonuclease H-like superfamily/Ribonuclease H"/>
    <property type="match status" value="1"/>
</dbReference>
<dbReference type="GO" id="GO:0034587">
    <property type="term" value="P:piRNA processing"/>
    <property type="evidence" value="ECO:0007669"/>
    <property type="project" value="UniProtKB-ARBA"/>
</dbReference>
<gene>
    <name evidence="5" type="ORF">Ocin01_02458</name>
</gene>
<dbReference type="Proteomes" id="UP000094527">
    <property type="component" value="Unassembled WGS sequence"/>
</dbReference>
<comment type="caution">
    <text evidence="5">The sequence shown here is derived from an EMBL/GenBank/DDBJ whole genome shotgun (WGS) entry which is preliminary data.</text>
</comment>
<dbReference type="PROSITE" id="PS50821">
    <property type="entry name" value="PAZ"/>
    <property type="match status" value="1"/>
</dbReference>
<dbReference type="CDD" id="cd02845">
    <property type="entry name" value="PAZ_piwi_like"/>
    <property type="match status" value="1"/>
</dbReference>
<dbReference type="PROSITE" id="PS50822">
    <property type="entry name" value="PIWI"/>
    <property type="match status" value="1"/>
</dbReference>
<dbReference type="EMBL" id="LJIJ01000051">
    <property type="protein sequence ID" value="ODN04208.1"/>
    <property type="molecule type" value="Genomic_DNA"/>
</dbReference>
<dbReference type="InterPro" id="IPR036085">
    <property type="entry name" value="PAZ_dom_sf"/>
</dbReference>
<dbReference type="Gene3D" id="2.170.260.10">
    <property type="entry name" value="paz domain"/>
    <property type="match status" value="1"/>
</dbReference>
<feature type="domain" description="PAZ" evidence="3">
    <location>
        <begin position="426"/>
        <end position="535"/>
    </location>
</feature>
<dbReference type="PANTHER" id="PTHR22891">
    <property type="entry name" value="EUKARYOTIC TRANSLATION INITIATION FACTOR 2C"/>
    <property type="match status" value="1"/>
</dbReference>
<evidence type="ECO:0000259" key="4">
    <source>
        <dbReference type="PROSITE" id="PS50822"/>
    </source>
</evidence>
<dbReference type="Gene3D" id="3.40.50.2300">
    <property type="match status" value="1"/>
</dbReference>
<dbReference type="InterPro" id="IPR012337">
    <property type="entry name" value="RNaseH-like_sf"/>
</dbReference>
<feature type="region of interest" description="Disordered" evidence="2">
    <location>
        <begin position="153"/>
        <end position="231"/>
    </location>
</feature>
<dbReference type="OrthoDB" id="445936at2759"/>
<dbReference type="InterPro" id="IPR036397">
    <property type="entry name" value="RNaseH_sf"/>
</dbReference>
<keyword evidence="6" id="KW-1185">Reference proteome</keyword>
<organism evidence="5 6">
    <name type="scientific">Orchesella cincta</name>
    <name type="common">Springtail</name>
    <name type="synonym">Podura cincta</name>
    <dbReference type="NCBI Taxonomy" id="48709"/>
    <lineage>
        <taxon>Eukaryota</taxon>
        <taxon>Metazoa</taxon>
        <taxon>Ecdysozoa</taxon>
        <taxon>Arthropoda</taxon>
        <taxon>Hexapoda</taxon>
        <taxon>Collembola</taxon>
        <taxon>Entomobryomorpha</taxon>
        <taxon>Entomobryoidea</taxon>
        <taxon>Orchesellidae</taxon>
        <taxon>Orchesellinae</taxon>
        <taxon>Orchesella</taxon>
    </lineage>
</organism>
<sequence>MNWSSGNGNPKQRRQEWDCGGWWDERRSVSSQRGSDGEFYGQNEFGPTSDGGNDRRQMNSSSRGDNGRRHEVNSCWMYTGWSTRDDAYGSDERRDGDFVVGYPERFHEHRFSSIHQGGWGGNGPSPGFASESVGWGSGRALPQRGSNVEFYRHSEFGPTLDGGNDRRQMNSSSRGDNGRRHPGRFSSIHQGGRGGSGPSRGIASGSIRRVRNRTRGATKGGRAAQKKNDTENFNLVVTRPQATGGPVMTNQAVIGDARHVNLLANYFEVTRRSHWVVFFYRVDYNPGINRNDIKFSLLKQHVKNLPASMFDGNSLYSTARIFRHRRPLYSKRENTQERVQLRIRFVKPVVLTDSMYRELLNILFKNCWGLMKYQKMGLHFYNRNEAIKMVADRLQILPGLMTSIRIHKNSILLGVELTHKIRHLDNCLKIINNFKHKCDDENDVRNKLVGKTIMTIYNGITYKVDNVDWGKLPTDKFNWRGKQVTFMAYVRKRYQRKTKHRRQPMLVATPVKKYFHRGNMVGSVFLIPEHCRMTEFSEDMRTDHNLMKKVATNCQIEPSKRVMKTKEFVRRLHAVPNLTKELSLWGVKLQPRLVALTGQVIPKEGIILGEGKSEIPNNNYEWNQALKNAYEKAVDDVMSIRKYKDSIQLIFAILPKVATDTYAAVKKQATLKFGIPSQCFVAKRLRIEKILSSICTNMVVQMNAKLGGVPWTVENSIKKLMVVGLDMYHSGNGNADTVSAMVATTCDNLAKCYSTVSKLPKGATLSDKVKIDFDKCLQAYRNINNQLPNRIIVYRSGLRDGQCGDKTELGLMRDKIKSIYKESGQIEPTLTFIVVAKKIITRLFAEDKVGWNNPDPGTVVNDVITYPERCDFYLVSQHCSGMGMVAPSYYNIVYDTSVLGQDELQRFTYKLCHMYFNTCSPITVPAPCQYAHRLALLNSSLGGPVVSDELVSFSINEKLSNLLHFL</sequence>
<dbReference type="AlphaFoldDB" id="A0A1D2NFZ4"/>
<dbReference type="STRING" id="48709.A0A1D2NFZ4"/>
<evidence type="ECO:0000313" key="6">
    <source>
        <dbReference type="Proteomes" id="UP000094527"/>
    </source>
</evidence>
<name>A0A1D2NFZ4_ORCCI</name>
<dbReference type="SMART" id="SM00950">
    <property type="entry name" value="Piwi"/>
    <property type="match status" value="1"/>
</dbReference>
<dbReference type="CDD" id="cd04658">
    <property type="entry name" value="Piwi_piwi-like_Euk"/>
    <property type="match status" value="1"/>
</dbReference>